<reference evidence="2 3" key="1">
    <citation type="submission" date="2017-12" db="EMBL/GenBank/DDBJ databases">
        <title>High-resolution comparative analysis of great ape genomes.</title>
        <authorList>
            <person name="Pollen A."/>
            <person name="Hastie A."/>
            <person name="Hormozdiari F."/>
            <person name="Dougherty M."/>
            <person name="Liu R."/>
            <person name="Chaisson M."/>
            <person name="Hoppe E."/>
            <person name="Hill C."/>
            <person name="Pang A."/>
            <person name="Hillier L."/>
            <person name="Baker C."/>
            <person name="Armstrong J."/>
            <person name="Shendure J."/>
            <person name="Paten B."/>
            <person name="Wilson R."/>
            <person name="Chao H."/>
            <person name="Schneider V."/>
            <person name="Ventura M."/>
            <person name="Kronenberg Z."/>
            <person name="Murali S."/>
            <person name="Gordon D."/>
            <person name="Cantsilieris S."/>
            <person name="Munson K."/>
            <person name="Nelson B."/>
            <person name="Raja A."/>
            <person name="Underwood J."/>
            <person name="Diekhans M."/>
            <person name="Fiddes I."/>
            <person name="Haussler D."/>
            <person name="Eichler E."/>
        </authorList>
    </citation>
    <scope>NUCLEOTIDE SEQUENCE [LARGE SCALE GENOMIC DNA]</scope>
    <source>
        <strain evidence="2">Yerkes chimp pedigree #C0471</strain>
    </source>
</reference>
<feature type="region of interest" description="Disordered" evidence="1">
    <location>
        <begin position="1"/>
        <end position="30"/>
    </location>
</feature>
<gene>
    <name evidence="2" type="ORF">CK820_G0022818</name>
</gene>
<dbReference type="Proteomes" id="UP000236370">
    <property type="component" value="Unassembled WGS sequence"/>
</dbReference>
<proteinExistence type="predicted"/>
<protein>
    <submittedName>
        <fullName evidence="2">LCA5L isoform 19</fullName>
    </submittedName>
</protein>
<sequence>MSLADLTKTNIDEHFSSMALENNRRSAECK</sequence>
<dbReference type="EMBL" id="NBAG03000265">
    <property type="protein sequence ID" value="PNI55653.1"/>
    <property type="molecule type" value="Genomic_DNA"/>
</dbReference>
<organism evidence="2 3">
    <name type="scientific">Pan troglodytes</name>
    <name type="common">Chimpanzee</name>
    <dbReference type="NCBI Taxonomy" id="9598"/>
    <lineage>
        <taxon>Eukaryota</taxon>
        <taxon>Metazoa</taxon>
        <taxon>Chordata</taxon>
        <taxon>Craniata</taxon>
        <taxon>Vertebrata</taxon>
        <taxon>Euteleostomi</taxon>
        <taxon>Mammalia</taxon>
        <taxon>Eutheria</taxon>
        <taxon>Euarchontoglires</taxon>
        <taxon>Primates</taxon>
        <taxon>Haplorrhini</taxon>
        <taxon>Catarrhini</taxon>
        <taxon>Hominidae</taxon>
        <taxon>Pan</taxon>
    </lineage>
</organism>
<comment type="caution">
    <text evidence="2">The sequence shown here is derived from an EMBL/GenBank/DDBJ whole genome shotgun (WGS) entry which is preliminary data.</text>
</comment>
<evidence type="ECO:0000313" key="3">
    <source>
        <dbReference type="Proteomes" id="UP000236370"/>
    </source>
</evidence>
<evidence type="ECO:0000256" key="1">
    <source>
        <dbReference type="SAM" id="MobiDB-lite"/>
    </source>
</evidence>
<evidence type="ECO:0000313" key="2">
    <source>
        <dbReference type="EMBL" id="PNI55653.1"/>
    </source>
</evidence>
<accession>A0A2J8M805</accession>
<dbReference type="AlphaFoldDB" id="A0A2J8M805"/>
<name>A0A2J8M805_PANTR</name>
<feature type="non-terminal residue" evidence="2">
    <location>
        <position position="30"/>
    </location>
</feature>